<name>A0A2V1D5M2_9PLEO</name>
<accession>A0A2V1D5M2</accession>
<dbReference type="EMBL" id="KZ805596">
    <property type="protein sequence ID" value="PVH93331.1"/>
    <property type="molecule type" value="Genomic_DNA"/>
</dbReference>
<feature type="non-terminal residue" evidence="3">
    <location>
        <position position="149"/>
    </location>
</feature>
<dbReference type="Gene3D" id="3.10.350.10">
    <property type="entry name" value="LysM domain"/>
    <property type="match status" value="2"/>
</dbReference>
<sequence>SASCADVANGYGVTTQNLTDWNPSLLGNSCMLDGKQTYCVMPMQLNATKHTEFCVMTDAPNYGDSCADFIAAWGINVADFAAWNPGVGSQCENWLHDYCVMVRHFRQPGIVSTCNQYAMCNESNILSDPCGTIETKFGLQHGRFVAWNP</sequence>
<dbReference type="CDD" id="cd00118">
    <property type="entry name" value="LysM"/>
    <property type="match status" value="1"/>
</dbReference>
<dbReference type="PANTHER" id="PTHR34997">
    <property type="entry name" value="AM15"/>
    <property type="match status" value="1"/>
</dbReference>
<reference evidence="3 4" key="1">
    <citation type="journal article" date="2018" name="Sci. Rep.">
        <title>Comparative genomics provides insights into the lifestyle and reveals functional heterogeneity of dark septate endophytic fungi.</title>
        <authorList>
            <person name="Knapp D.G."/>
            <person name="Nemeth J.B."/>
            <person name="Barry K."/>
            <person name="Hainaut M."/>
            <person name="Henrissat B."/>
            <person name="Johnson J."/>
            <person name="Kuo A."/>
            <person name="Lim J.H.P."/>
            <person name="Lipzen A."/>
            <person name="Nolan M."/>
            <person name="Ohm R.A."/>
            <person name="Tamas L."/>
            <person name="Grigoriev I.V."/>
            <person name="Spatafora J.W."/>
            <person name="Nagy L.G."/>
            <person name="Kovacs G.M."/>
        </authorList>
    </citation>
    <scope>NUCLEOTIDE SEQUENCE [LARGE SCALE GENOMIC DNA]</scope>
    <source>
        <strain evidence="3 4">DSE2036</strain>
    </source>
</reference>
<evidence type="ECO:0000313" key="3">
    <source>
        <dbReference type="EMBL" id="PVH93331.1"/>
    </source>
</evidence>
<dbReference type="InterPro" id="IPR052210">
    <property type="entry name" value="LysM1-like"/>
</dbReference>
<dbReference type="OrthoDB" id="5985073at2759"/>
<evidence type="ECO:0000256" key="1">
    <source>
        <dbReference type="ARBA" id="ARBA00022669"/>
    </source>
</evidence>
<dbReference type="PANTHER" id="PTHR34997:SF18">
    <property type="entry name" value="LYSM DOMAIN-CONTAINING PROTEIN"/>
    <property type="match status" value="1"/>
</dbReference>
<protein>
    <recommendedName>
        <fullName evidence="5">Carbohydrate-binding module family 50 protein</fullName>
    </recommendedName>
</protein>
<gene>
    <name evidence="3" type="ORF">DM02DRAFT_504473</name>
</gene>
<proteinExistence type="predicted"/>
<dbReference type="STRING" id="97972.A0A2V1D5M2"/>
<dbReference type="InterPro" id="IPR018392">
    <property type="entry name" value="LysM"/>
</dbReference>
<organism evidence="3 4">
    <name type="scientific">Periconia macrospinosa</name>
    <dbReference type="NCBI Taxonomy" id="97972"/>
    <lineage>
        <taxon>Eukaryota</taxon>
        <taxon>Fungi</taxon>
        <taxon>Dikarya</taxon>
        <taxon>Ascomycota</taxon>
        <taxon>Pezizomycotina</taxon>
        <taxon>Dothideomycetes</taxon>
        <taxon>Pleosporomycetidae</taxon>
        <taxon>Pleosporales</taxon>
        <taxon>Massarineae</taxon>
        <taxon>Periconiaceae</taxon>
        <taxon>Periconia</taxon>
    </lineage>
</organism>
<evidence type="ECO:0000256" key="2">
    <source>
        <dbReference type="ARBA" id="ARBA00023026"/>
    </source>
</evidence>
<dbReference type="Proteomes" id="UP000244855">
    <property type="component" value="Unassembled WGS sequence"/>
</dbReference>
<keyword evidence="1" id="KW-0147">Chitin-binding</keyword>
<evidence type="ECO:0008006" key="5">
    <source>
        <dbReference type="Google" id="ProtNLM"/>
    </source>
</evidence>
<dbReference type="GO" id="GO:0008061">
    <property type="term" value="F:chitin binding"/>
    <property type="evidence" value="ECO:0007669"/>
    <property type="project" value="UniProtKB-KW"/>
</dbReference>
<keyword evidence="4" id="KW-1185">Reference proteome</keyword>
<feature type="non-terminal residue" evidence="3">
    <location>
        <position position="1"/>
    </location>
</feature>
<dbReference type="AlphaFoldDB" id="A0A2V1D5M2"/>
<dbReference type="InterPro" id="IPR036779">
    <property type="entry name" value="LysM_dom_sf"/>
</dbReference>
<evidence type="ECO:0000313" key="4">
    <source>
        <dbReference type="Proteomes" id="UP000244855"/>
    </source>
</evidence>
<keyword evidence="2" id="KW-0843">Virulence</keyword>